<keyword evidence="2" id="KW-1185">Reference proteome</keyword>
<accession>A0A347UDX2</accession>
<dbReference type="EMBL" id="CP032125">
    <property type="protein sequence ID" value="AXX97050.1"/>
    <property type="molecule type" value="Genomic_DNA"/>
</dbReference>
<dbReference type="KEGG" id="pamo:BAR1_03365"/>
<evidence type="ECO:0000313" key="1">
    <source>
        <dbReference type="EMBL" id="AXX97050.1"/>
    </source>
</evidence>
<dbReference type="AlphaFoldDB" id="A0A347UDX2"/>
<dbReference type="Proteomes" id="UP000261704">
    <property type="component" value="Chromosome"/>
</dbReference>
<sequence length="184" mass="20013">MLQQAINQSGVPASGLIFYLADEPTRRHLPLADLENAALTLRTLYPETPIMVIEAYSPNGPAPIARNIQYWGFNAYTVADPALEPRYPAYLNRAAAMLSPDQALVMVMDAHHTPHHTRAGLAPDNMANVARAYYAYAKSRGDIAALVGYTWAGGIDGDWEIGARNLPAPVLDAYREIGHAITGK</sequence>
<dbReference type="OrthoDB" id="1412382at2"/>
<gene>
    <name evidence="1" type="ORF">BAR1_03365</name>
</gene>
<name>A0A347UDX2_9RHOB</name>
<organism evidence="1 2">
    <name type="scientific">Profundibacter amoris</name>
    <dbReference type="NCBI Taxonomy" id="2171755"/>
    <lineage>
        <taxon>Bacteria</taxon>
        <taxon>Pseudomonadati</taxon>
        <taxon>Pseudomonadota</taxon>
        <taxon>Alphaproteobacteria</taxon>
        <taxon>Rhodobacterales</taxon>
        <taxon>Paracoccaceae</taxon>
        <taxon>Profundibacter</taxon>
    </lineage>
</organism>
<proteinExistence type="predicted"/>
<reference evidence="1 2" key="1">
    <citation type="submission" date="2018-09" db="EMBL/GenBank/DDBJ databases">
        <title>Profundibacter amoris BAR1 gen. nov., sp. nov., a new member of the Roseobacter clade isolated at Lokis Castle Vent Field on the Arctic Mid-Oceanic Ridge.</title>
        <authorList>
            <person name="Le Moine Bauer S."/>
            <person name="Sjoeberg A.G."/>
            <person name="L'Haridon S."/>
            <person name="Stokke R."/>
            <person name="Roalkvam I."/>
            <person name="Steen I.H."/>
            <person name="Dahle H."/>
        </authorList>
    </citation>
    <scope>NUCLEOTIDE SEQUENCE [LARGE SCALE GENOMIC DNA]</scope>
    <source>
        <strain evidence="1 2">BAR1</strain>
    </source>
</reference>
<protein>
    <submittedName>
        <fullName evidence="1">Uncharacterized protein</fullName>
    </submittedName>
</protein>
<evidence type="ECO:0000313" key="2">
    <source>
        <dbReference type="Proteomes" id="UP000261704"/>
    </source>
</evidence>